<dbReference type="GO" id="GO:0031267">
    <property type="term" value="F:small GTPase binding"/>
    <property type="evidence" value="ECO:0007669"/>
    <property type="project" value="TreeGrafter"/>
</dbReference>
<proteinExistence type="predicted"/>
<keyword evidence="3" id="KW-0677">Repeat</keyword>
<dbReference type="InterPro" id="IPR032675">
    <property type="entry name" value="LRR_dom_sf"/>
</dbReference>
<gene>
    <name evidence="4" type="ORF">BG006_010485</name>
</gene>
<dbReference type="PANTHER" id="PTHR24113:SF12">
    <property type="entry name" value="RAN GTPASE-ACTIVATING PROTEIN 1"/>
    <property type="match status" value="1"/>
</dbReference>
<dbReference type="InterPro" id="IPR001611">
    <property type="entry name" value="Leu-rich_rpt"/>
</dbReference>
<dbReference type="Proteomes" id="UP000696485">
    <property type="component" value="Unassembled WGS sequence"/>
</dbReference>
<evidence type="ECO:0000313" key="4">
    <source>
        <dbReference type="EMBL" id="KAF9335864.1"/>
    </source>
</evidence>
<dbReference type="PANTHER" id="PTHR24113">
    <property type="entry name" value="RAN GTPASE-ACTIVATING PROTEIN 1"/>
    <property type="match status" value="1"/>
</dbReference>
<keyword evidence="1" id="KW-0343">GTPase activation</keyword>
<dbReference type="SUPFAM" id="SSF52047">
    <property type="entry name" value="RNI-like"/>
    <property type="match status" value="1"/>
</dbReference>
<dbReference type="GO" id="GO:0005829">
    <property type="term" value="C:cytosol"/>
    <property type="evidence" value="ECO:0007669"/>
    <property type="project" value="TreeGrafter"/>
</dbReference>
<dbReference type="GO" id="GO:0048471">
    <property type="term" value="C:perinuclear region of cytoplasm"/>
    <property type="evidence" value="ECO:0007669"/>
    <property type="project" value="TreeGrafter"/>
</dbReference>
<dbReference type="AlphaFoldDB" id="A0A9P5SSZ0"/>
<dbReference type="GO" id="GO:0006913">
    <property type="term" value="P:nucleocytoplasmic transport"/>
    <property type="evidence" value="ECO:0007669"/>
    <property type="project" value="TreeGrafter"/>
</dbReference>
<comment type="caution">
    <text evidence="4">The sequence shown here is derived from an EMBL/GenBank/DDBJ whole genome shotgun (WGS) entry which is preliminary data.</text>
</comment>
<dbReference type="Gene3D" id="3.80.10.10">
    <property type="entry name" value="Ribonuclease Inhibitor"/>
    <property type="match status" value="2"/>
</dbReference>
<name>A0A9P5SSZ0_9FUNG</name>
<dbReference type="Pfam" id="PF13516">
    <property type="entry name" value="LRR_6"/>
    <property type="match status" value="2"/>
</dbReference>
<dbReference type="GO" id="GO:0005096">
    <property type="term" value="F:GTPase activator activity"/>
    <property type="evidence" value="ECO:0007669"/>
    <property type="project" value="UniProtKB-KW"/>
</dbReference>
<evidence type="ECO:0000256" key="1">
    <source>
        <dbReference type="ARBA" id="ARBA00022468"/>
    </source>
</evidence>
<evidence type="ECO:0000256" key="2">
    <source>
        <dbReference type="ARBA" id="ARBA00022614"/>
    </source>
</evidence>
<dbReference type="GO" id="GO:0005634">
    <property type="term" value="C:nucleus"/>
    <property type="evidence" value="ECO:0007669"/>
    <property type="project" value="TreeGrafter"/>
</dbReference>
<keyword evidence="5" id="KW-1185">Reference proteome</keyword>
<organism evidence="4 5">
    <name type="scientific">Podila minutissima</name>
    <dbReference type="NCBI Taxonomy" id="64525"/>
    <lineage>
        <taxon>Eukaryota</taxon>
        <taxon>Fungi</taxon>
        <taxon>Fungi incertae sedis</taxon>
        <taxon>Mucoromycota</taxon>
        <taxon>Mortierellomycotina</taxon>
        <taxon>Mortierellomycetes</taxon>
        <taxon>Mortierellales</taxon>
        <taxon>Mortierellaceae</taxon>
        <taxon>Podila</taxon>
    </lineage>
</organism>
<dbReference type="InterPro" id="IPR027038">
    <property type="entry name" value="RanGap"/>
</dbReference>
<evidence type="ECO:0000256" key="3">
    <source>
        <dbReference type="ARBA" id="ARBA00022737"/>
    </source>
</evidence>
<sequence length="161" mass="17602">MTLSRSSEKSRVNTSSALAILDLWGNPIKDNGALALSEELKINFTLTTFELNCRESGPIRGTKANPTLTTLNFWNNSVGEKGAQAEALRTSSTLAILILAGNLLETMVLWHSLAILELQNNWTGDNGALALLPTMTSNANMRVWCPRGPLRNLAYNIQAFK</sequence>
<protein>
    <submittedName>
        <fullName evidence="4">Uncharacterized protein</fullName>
    </submittedName>
</protein>
<accession>A0A9P5SSZ0</accession>
<reference evidence="4" key="1">
    <citation type="journal article" date="2020" name="Fungal Divers.">
        <title>Resolving the Mortierellaceae phylogeny through synthesis of multi-gene phylogenetics and phylogenomics.</title>
        <authorList>
            <person name="Vandepol N."/>
            <person name="Liber J."/>
            <person name="Desiro A."/>
            <person name="Na H."/>
            <person name="Kennedy M."/>
            <person name="Barry K."/>
            <person name="Grigoriev I.V."/>
            <person name="Miller A.N."/>
            <person name="O'Donnell K."/>
            <person name="Stajich J.E."/>
            <person name="Bonito G."/>
        </authorList>
    </citation>
    <scope>NUCLEOTIDE SEQUENCE</scope>
    <source>
        <strain evidence="4">NVP1</strain>
    </source>
</reference>
<dbReference type="SMART" id="SM00368">
    <property type="entry name" value="LRR_RI"/>
    <property type="match status" value="3"/>
</dbReference>
<evidence type="ECO:0000313" key="5">
    <source>
        <dbReference type="Proteomes" id="UP000696485"/>
    </source>
</evidence>
<keyword evidence="2" id="KW-0433">Leucine-rich repeat</keyword>
<dbReference type="EMBL" id="JAAAUY010000083">
    <property type="protein sequence ID" value="KAF9335864.1"/>
    <property type="molecule type" value="Genomic_DNA"/>
</dbReference>